<keyword evidence="2" id="KW-0472">Membrane</keyword>
<feature type="region of interest" description="Disordered" evidence="1">
    <location>
        <begin position="1"/>
        <end position="23"/>
    </location>
</feature>
<feature type="compositionally biased region" description="Basic and acidic residues" evidence="1">
    <location>
        <begin position="1"/>
        <end position="21"/>
    </location>
</feature>
<reference evidence="3 4" key="1">
    <citation type="submission" date="2020-02" db="EMBL/GenBank/DDBJ databases">
        <title>Whole-genome analyses of novel actinobacteria.</title>
        <authorList>
            <person name="Sahin N."/>
            <person name="Tokatli A."/>
        </authorList>
    </citation>
    <scope>NUCLEOTIDE SEQUENCE [LARGE SCALE GENOMIC DNA]</scope>
    <source>
        <strain evidence="3 4">YC504</strain>
    </source>
</reference>
<evidence type="ECO:0000313" key="4">
    <source>
        <dbReference type="Proteomes" id="UP000481109"/>
    </source>
</evidence>
<keyword evidence="2" id="KW-0812">Transmembrane</keyword>
<proteinExistence type="predicted"/>
<keyword evidence="4" id="KW-1185">Reference proteome</keyword>
<protein>
    <recommendedName>
        <fullName evidence="5">CU044_5270 family protein</fullName>
    </recommendedName>
</protein>
<gene>
    <name evidence="3" type="ORF">G6045_25955</name>
</gene>
<dbReference type="AlphaFoldDB" id="A0A6G4XPF2"/>
<dbReference type="RefSeq" id="WP_165334520.1">
    <property type="nucleotide sequence ID" value="NZ_JAAKZW010000131.1"/>
</dbReference>
<name>A0A6G4XPF2_9ACTN</name>
<sequence length="320" mass="34772">MDEMTKVRELRSEAPTPDRARLAQGRMRLVDAAEGGGSAWRMARLRRDWRLAAAGAALAVAASAVIAVNVADSSGGSDPGPRPAASQTARPGTAQEFLEAAARAAESVKGAEPREDQWYYTKHIGASVERDTGELGKSTTDEDWFTAGSQKGEESDWTRYYALLKGLPDDPEGIVKAYQKAYPNQFDMLDPKKPADVFYIAQALARSPITPLEGEGQAKLYRALAKLPGIGLVDRPVTDAAGRETVGITLKPGPDDRYRNEMLMLPDTYQVVGSRMVVARDFTDNNEETAFFPGTWKAGDVMTTSADLVLTFVDEKNARP</sequence>
<evidence type="ECO:0008006" key="5">
    <source>
        <dbReference type="Google" id="ProtNLM"/>
    </source>
</evidence>
<evidence type="ECO:0000256" key="1">
    <source>
        <dbReference type="SAM" id="MobiDB-lite"/>
    </source>
</evidence>
<comment type="caution">
    <text evidence="3">The sequence shown here is derived from an EMBL/GenBank/DDBJ whole genome shotgun (WGS) entry which is preliminary data.</text>
</comment>
<dbReference type="Proteomes" id="UP000481109">
    <property type="component" value="Unassembled WGS sequence"/>
</dbReference>
<feature type="transmembrane region" description="Helical" evidence="2">
    <location>
        <begin position="51"/>
        <end position="71"/>
    </location>
</feature>
<dbReference type="EMBL" id="JAAKZW010000131">
    <property type="protein sequence ID" value="NGO79072.1"/>
    <property type="molecule type" value="Genomic_DNA"/>
</dbReference>
<keyword evidence="2" id="KW-1133">Transmembrane helix</keyword>
<accession>A0A6G4XPF2</accession>
<feature type="region of interest" description="Disordered" evidence="1">
    <location>
        <begin position="72"/>
        <end position="93"/>
    </location>
</feature>
<evidence type="ECO:0000256" key="2">
    <source>
        <dbReference type="SAM" id="Phobius"/>
    </source>
</evidence>
<evidence type="ECO:0000313" key="3">
    <source>
        <dbReference type="EMBL" id="NGO79072.1"/>
    </source>
</evidence>
<organism evidence="3 4">
    <name type="scientific">Streptomyces mesophilus</name>
    <dbReference type="NCBI Taxonomy" id="1775132"/>
    <lineage>
        <taxon>Bacteria</taxon>
        <taxon>Bacillati</taxon>
        <taxon>Actinomycetota</taxon>
        <taxon>Actinomycetes</taxon>
        <taxon>Kitasatosporales</taxon>
        <taxon>Streptomycetaceae</taxon>
        <taxon>Streptomyces</taxon>
    </lineage>
</organism>